<gene>
    <name evidence="2" type="ORF">NDU88_007502</name>
</gene>
<feature type="region of interest" description="Disordered" evidence="1">
    <location>
        <begin position="1"/>
        <end position="32"/>
    </location>
</feature>
<keyword evidence="3" id="KW-1185">Reference proteome</keyword>
<dbReference type="AlphaFoldDB" id="A0AAV7NTA2"/>
<organism evidence="2 3">
    <name type="scientific">Pleurodeles waltl</name>
    <name type="common">Iberian ribbed newt</name>
    <dbReference type="NCBI Taxonomy" id="8319"/>
    <lineage>
        <taxon>Eukaryota</taxon>
        <taxon>Metazoa</taxon>
        <taxon>Chordata</taxon>
        <taxon>Craniata</taxon>
        <taxon>Vertebrata</taxon>
        <taxon>Euteleostomi</taxon>
        <taxon>Amphibia</taxon>
        <taxon>Batrachia</taxon>
        <taxon>Caudata</taxon>
        <taxon>Salamandroidea</taxon>
        <taxon>Salamandridae</taxon>
        <taxon>Pleurodelinae</taxon>
        <taxon>Pleurodeles</taxon>
    </lineage>
</organism>
<dbReference type="Proteomes" id="UP001066276">
    <property type="component" value="Chromosome 8"/>
</dbReference>
<evidence type="ECO:0000313" key="2">
    <source>
        <dbReference type="EMBL" id="KAJ1119316.1"/>
    </source>
</evidence>
<protein>
    <submittedName>
        <fullName evidence="2">Uncharacterized protein</fullName>
    </submittedName>
</protein>
<evidence type="ECO:0000313" key="3">
    <source>
        <dbReference type="Proteomes" id="UP001066276"/>
    </source>
</evidence>
<proteinExistence type="predicted"/>
<accession>A0AAV7NTA2</accession>
<comment type="caution">
    <text evidence="2">The sequence shown here is derived from an EMBL/GenBank/DDBJ whole genome shotgun (WGS) entry which is preliminary data.</text>
</comment>
<dbReference type="EMBL" id="JANPWB010000012">
    <property type="protein sequence ID" value="KAJ1119316.1"/>
    <property type="molecule type" value="Genomic_DNA"/>
</dbReference>
<evidence type="ECO:0000256" key="1">
    <source>
        <dbReference type="SAM" id="MobiDB-lite"/>
    </source>
</evidence>
<name>A0AAV7NTA2_PLEWA</name>
<sequence length="111" mass="12078">MENDEERDGVKKKREEDNEITQGQRNLEAGEWLLPNRGEEDDEVADGGLSTVATLGGGVQNPATLLEEWHCQVCKHTVLSEGRTGGVDTEKQGGCGWWVEKGRGNEGQALG</sequence>
<reference evidence="2" key="1">
    <citation type="journal article" date="2022" name="bioRxiv">
        <title>Sequencing and chromosome-scale assembly of the giantPleurodeles waltlgenome.</title>
        <authorList>
            <person name="Brown T."/>
            <person name="Elewa A."/>
            <person name="Iarovenko S."/>
            <person name="Subramanian E."/>
            <person name="Araus A.J."/>
            <person name="Petzold A."/>
            <person name="Susuki M."/>
            <person name="Suzuki K.-i.T."/>
            <person name="Hayashi T."/>
            <person name="Toyoda A."/>
            <person name="Oliveira C."/>
            <person name="Osipova E."/>
            <person name="Leigh N.D."/>
            <person name="Simon A."/>
            <person name="Yun M.H."/>
        </authorList>
    </citation>
    <scope>NUCLEOTIDE SEQUENCE</scope>
    <source>
        <strain evidence="2">20211129_DDA</strain>
        <tissue evidence="2">Liver</tissue>
    </source>
</reference>